<evidence type="ECO:0008006" key="5">
    <source>
        <dbReference type="Google" id="ProtNLM"/>
    </source>
</evidence>
<dbReference type="EMBL" id="JAEPRA010000001">
    <property type="protein sequence ID" value="KAG2189425.1"/>
    <property type="molecule type" value="Genomic_DNA"/>
</dbReference>
<feature type="compositionally biased region" description="Polar residues" evidence="2">
    <location>
        <begin position="341"/>
        <end position="353"/>
    </location>
</feature>
<dbReference type="PANTHER" id="PTHR24121:SF23">
    <property type="entry name" value="NO MECHANORECEPTOR POTENTIAL C, ISOFORM H"/>
    <property type="match status" value="1"/>
</dbReference>
<name>A0A8H7UN83_9FUNG</name>
<dbReference type="Proteomes" id="UP000612746">
    <property type="component" value="Unassembled WGS sequence"/>
</dbReference>
<feature type="repeat" description="ANK" evidence="1">
    <location>
        <begin position="58"/>
        <end position="82"/>
    </location>
</feature>
<organism evidence="3 4">
    <name type="scientific">Umbelopsis vinacea</name>
    <dbReference type="NCBI Taxonomy" id="44442"/>
    <lineage>
        <taxon>Eukaryota</taxon>
        <taxon>Fungi</taxon>
        <taxon>Fungi incertae sedis</taxon>
        <taxon>Mucoromycota</taxon>
        <taxon>Mucoromycotina</taxon>
        <taxon>Umbelopsidomycetes</taxon>
        <taxon>Umbelopsidales</taxon>
        <taxon>Umbelopsidaceae</taxon>
        <taxon>Umbelopsis</taxon>
    </lineage>
</organism>
<accession>A0A8H7UN83</accession>
<dbReference type="AlphaFoldDB" id="A0A8H7UN83"/>
<keyword evidence="1" id="KW-0040">ANK repeat</keyword>
<feature type="region of interest" description="Disordered" evidence="2">
    <location>
        <begin position="259"/>
        <end position="290"/>
    </location>
</feature>
<evidence type="ECO:0000256" key="2">
    <source>
        <dbReference type="SAM" id="MobiDB-lite"/>
    </source>
</evidence>
<dbReference type="InterPro" id="IPR002110">
    <property type="entry name" value="Ankyrin_rpt"/>
</dbReference>
<dbReference type="SMART" id="SM00248">
    <property type="entry name" value="ANK"/>
    <property type="match status" value="3"/>
</dbReference>
<dbReference type="OrthoDB" id="341259at2759"/>
<protein>
    <recommendedName>
        <fullName evidence="5">Ankyrin</fullName>
    </recommendedName>
</protein>
<evidence type="ECO:0000256" key="1">
    <source>
        <dbReference type="PROSITE-ProRule" id="PRU00023"/>
    </source>
</evidence>
<proteinExistence type="predicted"/>
<dbReference type="Pfam" id="PF12796">
    <property type="entry name" value="Ank_2"/>
    <property type="match status" value="1"/>
</dbReference>
<dbReference type="PROSITE" id="PS50297">
    <property type="entry name" value="ANK_REP_REGION"/>
    <property type="match status" value="1"/>
</dbReference>
<dbReference type="SUPFAM" id="SSF48403">
    <property type="entry name" value="Ankyrin repeat"/>
    <property type="match status" value="1"/>
</dbReference>
<feature type="region of interest" description="Disordered" evidence="2">
    <location>
        <begin position="317"/>
        <end position="353"/>
    </location>
</feature>
<gene>
    <name evidence="3" type="ORF">INT44_004567</name>
</gene>
<comment type="caution">
    <text evidence="3">The sequence shown here is derived from an EMBL/GenBank/DDBJ whole genome shotgun (WGS) entry which is preliminary data.</text>
</comment>
<dbReference type="InterPro" id="IPR036770">
    <property type="entry name" value="Ankyrin_rpt-contain_sf"/>
</dbReference>
<evidence type="ECO:0000313" key="4">
    <source>
        <dbReference type="Proteomes" id="UP000612746"/>
    </source>
</evidence>
<keyword evidence="4" id="KW-1185">Reference proteome</keyword>
<dbReference type="PANTHER" id="PTHR24121">
    <property type="entry name" value="NO MECHANORECEPTOR POTENTIAL C, ISOFORM D-RELATED"/>
    <property type="match status" value="1"/>
</dbReference>
<sequence length="353" mass="39131">MLQRSQQPKETFFDFPRSTIVREKPSVRLRKAVIDGNIHAVKRLLRKVNSIQNPDPDTGMTSLLLAAKHGKVDVVNYLLSVGHEDETISLDHEDNTVLMLAAINNEEEIFYRYAEKYPECIHAINKHGWSVLLFAAKNGNVNIVELKTAYFPQFLLSISADVDHVDDDGNSALHHAAAWGHTHLGGCNIDLENRQHFTASDYAYSFSVRTHLRGKQYFLANCSYAVSRVLIICVSKELARMHLEDIAAIAAPRQSLPFSTRSEASAGRPPPETIYRHRHSSSYESTSRSEYAPPYASSLPSAGVPLATSLSSSSSYLQTASIGSPQSQDAFGEYRGRPASSGDQTTSPRLRNI</sequence>
<dbReference type="PROSITE" id="PS50088">
    <property type="entry name" value="ANK_REPEAT"/>
    <property type="match status" value="1"/>
</dbReference>
<evidence type="ECO:0000313" key="3">
    <source>
        <dbReference type="EMBL" id="KAG2189425.1"/>
    </source>
</evidence>
<dbReference type="Gene3D" id="1.25.40.20">
    <property type="entry name" value="Ankyrin repeat-containing domain"/>
    <property type="match status" value="1"/>
</dbReference>
<reference evidence="3" key="1">
    <citation type="submission" date="2020-12" db="EMBL/GenBank/DDBJ databases">
        <title>Metabolic potential, ecology and presence of endohyphal bacteria is reflected in genomic diversity of Mucoromycotina.</title>
        <authorList>
            <person name="Muszewska A."/>
            <person name="Okrasinska A."/>
            <person name="Steczkiewicz K."/>
            <person name="Drgas O."/>
            <person name="Orlowska M."/>
            <person name="Perlinska-Lenart U."/>
            <person name="Aleksandrzak-Piekarczyk T."/>
            <person name="Szatraj K."/>
            <person name="Zielenkiewicz U."/>
            <person name="Pilsyk S."/>
            <person name="Malc E."/>
            <person name="Mieczkowski P."/>
            <person name="Kruszewska J.S."/>
            <person name="Biernat P."/>
            <person name="Pawlowska J."/>
        </authorList>
    </citation>
    <scope>NUCLEOTIDE SEQUENCE</scope>
    <source>
        <strain evidence="3">WA0000051536</strain>
    </source>
</reference>